<dbReference type="Gene3D" id="3.10.180.10">
    <property type="entry name" value="2,3-Dihydroxybiphenyl 1,2-Dioxygenase, domain 1"/>
    <property type="match status" value="1"/>
</dbReference>
<dbReference type="AlphaFoldDB" id="A0A845DUA6"/>
<feature type="domain" description="PhnB-like" evidence="1">
    <location>
        <begin position="5"/>
        <end position="131"/>
    </location>
</feature>
<dbReference type="Pfam" id="PF06983">
    <property type="entry name" value="3-dmu-9_3-mt"/>
    <property type="match status" value="1"/>
</dbReference>
<dbReference type="RefSeq" id="WP_160838412.1">
    <property type="nucleotide sequence ID" value="NZ_WMET01000003.1"/>
</dbReference>
<dbReference type="PANTHER" id="PTHR33990:SF1">
    <property type="entry name" value="PROTEIN YJDN"/>
    <property type="match status" value="1"/>
</dbReference>
<protein>
    <submittedName>
        <fullName evidence="2">VOC family protein</fullName>
    </submittedName>
</protein>
<reference evidence="2 3" key="1">
    <citation type="submission" date="2019-11" db="EMBL/GenBank/DDBJ databases">
        <title>Genome sequences of 17 halophilic strains isolated from different environments.</title>
        <authorList>
            <person name="Furrow R.E."/>
        </authorList>
    </citation>
    <scope>NUCLEOTIDE SEQUENCE [LARGE SCALE GENOMIC DNA]</scope>
    <source>
        <strain evidence="2 3">22511_23_Filter</strain>
    </source>
</reference>
<evidence type="ECO:0000313" key="2">
    <source>
        <dbReference type="EMBL" id="MYL21070.1"/>
    </source>
</evidence>
<organism evidence="2 3">
    <name type="scientific">Halobacillus litoralis</name>
    <dbReference type="NCBI Taxonomy" id="45668"/>
    <lineage>
        <taxon>Bacteria</taxon>
        <taxon>Bacillati</taxon>
        <taxon>Bacillota</taxon>
        <taxon>Bacilli</taxon>
        <taxon>Bacillales</taxon>
        <taxon>Bacillaceae</taxon>
        <taxon>Halobacillus</taxon>
    </lineage>
</organism>
<dbReference type="InterPro" id="IPR029068">
    <property type="entry name" value="Glyas_Bleomycin-R_OHBP_Dase"/>
</dbReference>
<comment type="caution">
    <text evidence="2">The sequence shown here is derived from an EMBL/GenBank/DDBJ whole genome shotgun (WGS) entry which is preliminary data.</text>
</comment>
<dbReference type="PANTHER" id="PTHR33990">
    <property type="entry name" value="PROTEIN YJDN-RELATED"/>
    <property type="match status" value="1"/>
</dbReference>
<gene>
    <name evidence="2" type="ORF">GLW04_14295</name>
</gene>
<sequence>MKDQAVPYFTFNGQAEEALNYYKEIFEGEITNRQTFGEADFETPSEMDDRLMHARFKKGPLFFMVSDSFLDQPVQIGSNISMALEMDSPEEIETIYNRLQEKGTVIMELQDTFWGATFAKVKDPYGITWDLNYTKE</sequence>
<proteinExistence type="predicted"/>
<name>A0A845DUA6_9BACI</name>
<dbReference type="InterPro" id="IPR028973">
    <property type="entry name" value="PhnB-like"/>
</dbReference>
<evidence type="ECO:0000313" key="3">
    <source>
        <dbReference type="Proteomes" id="UP000460949"/>
    </source>
</evidence>
<dbReference type="SUPFAM" id="SSF54593">
    <property type="entry name" value="Glyoxalase/Bleomycin resistance protein/Dihydroxybiphenyl dioxygenase"/>
    <property type="match status" value="1"/>
</dbReference>
<dbReference type="CDD" id="cd06588">
    <property type="entry name" value="PhnB_like"/>
    <property type="match status" value="1"/>
</dbReference>
<accession>A0A845DUA6</accession>
<dbReference type="Proteomes" id="UP000460949">
    <property type="component" value="Unassembled WGS sequence"/>
</dbReference>
<dbReference type="EMBL" id="WMET01000003">
    <property type="protein sequence ID" value="MYL21070.1"/>
    <property type="molecule type" value="Genomic_DNA"/>
</dbReference>
<evidence type="ECO:0000259" key="1">
    <source>
        <dbReference type="Pfam" id="PF06983"/>
    </source>
</evidence>